<gene>
    <name evidence="1" type="ORF">DR980_07100</name>
</gene>
<reference evidence="1 2" key="1">
    <citation type="submission" date="2018-07" db="EMBL/GenBank/DDBJ databases">
        <title>Complete genome sequence of Flavobacterium psychrolimnae LMG 22018.</title>
        <authorList>
            <person name="Kim D.-U."/>
        </authorList>
    </citation>
    <scope>NUCLEOTIDE SEQUENCE [LARGE SCALE GENOMIC DNA]</scope>
    <source>
        <strain evidence="1 2">LMG 22018</strain>
    </source>
</reference>
<dbReference type="Pfam" id="PF21857">
    <property type="entry name" value="DUF6913"/>
    <property type="match status" value="1"/>
</dbReference>
<comment type="caution">
    <text evidence="1">The sequence shown here is derived from an EMBL/GenBank/DDBJ whole genome shotgun (WGS) entry which is preliminary data.</text>
</comment>
<dbReference type="Proteomes" id="UP000253676">
    <property type="component" value="Unassembled WGS sequence"/>
</dbReference>
<organism evidence="1 2">
    <name type="scientific">Flavobacterium psychrolimnae</name>
    <dbReference type="NCBI Taxonomy" id="249351"/>
    <lineage>
        <taxon>Bacteria</taxon>
        <taxon>Pseudomonadati</taxon>
        <taxon>Bacteroidota</taxon>
        <taxon>Flavobacteriia</taxon>
        <taxon>Flavobacteriales</taxon>
        <taxon>Flavobacteriaceae</taxon>
        <taxon>Flavobacterium</taxon>
    </lineage>
</organism>
<proteinExistence type="predicted"/>
<accession>A0A366B0N0</accession>
<dbReference type="EMBL" id="QNUX01000005">
    <property type="protein sequence ID" value="RBN50660.1"/>
    <property type="molecule type" value="Genomic_DNA"/>
</dbReference>
<protein>
    <submittedName>
        <fullName evidence="1">Uncharacterized protein</fullName>
    </submittedName>
</protein>
<dbReference type="OrthoDB" id="1430532at2"/>
<sequence length="172" mass="19991">MFLNYIKNFFLKKTLKNSLQNLKNNVTADSVKSIGLVVDASDFNNTKSLIKELLSWGILPENIKTIVYYEKLKKSDGEIHPTFSDKHLNWNGEFSSADVNDFVNEKFDLLISYYDLEKAILMQITNNSKAHFKVGFSSIDKRLNHFMIKTEVNNYSIFTSELFKYLKLLNKI</sequence>
<name>A0A366B0N0_9FLAO</name>
<keyword evidence="2" id="KW-1185">Reference proteome</keyword>
<dbReference type="RefSeq" id="WP_113634531.1">
    <property type="nucleotide sequence ID" value="NZ_QNUX01000005.1"/>
</dbReference>
<dbReference type="AlphaFoldDB" id="A0A366B0N0"/>
<evidence type="ECO:0000313" key="2">
    <source>
        <dbReference type="Proteomes" id="UP000253676"/>
    </source>
</evidence>
<evidence type="ECO:0000313" key="1">
    <source>
        <dbReference type="EMBL" id="RBN50660.1"/>
    </source>
</evidence>
<dbReference type="InterPro" id="IPR054207">
    <property type="entry name" value="DUF6913"/>
</dbReference>